<name>A0ABN3K598_9ACTN</name>
<evidence type="ECO:0000313" key="2">
    <source>
        <dbReference type="EMBL" id="GAA2447238.1"/>
    </source>
</evidence>
<protein>
    <submittedName>
        <fullName evidence="2">Uncharacterized protein</fullName>
    </submittedName>
</protein>
<accession>A0ABN3K598</accession>
<reference evidence="2 3" key="1">
    <citation type="journal article" date="2019" name="Int. J. Syst. Evol. Microbiol.">
        <title>The Global Catalogue of Microorganisms (GCM) 10K type strain sequencing project: providing services to taxonomists for standard genome sequencing and annotation.</title>
        <authorList>
            <consortium name="The Broad Institute Genomics Platform"/>
            <consortium name="The Broad Institute Genome Sequencing Center for Infectious Disease"/>
            <person name="Wu L."/>
            <person name="Ma J."/>
        </authorList>
    </citation>
    <scope>NUCLEOTIDE SEQUENCE [LARGE SCALE GENOMIC DNA]</scope>
    <source>
        <strain evidence="2 3">JCM 6305</strain>
    </source>
</reference>
<evidence type="ECO:0000256" key="1">
    <source>
        <dbReference type="SAM" id="MobiDB-lite"/>
    </source>
</evidence>
<proteinExistence type="predicted"/>
<evidence type="ECO:0000313" key="3">
    <source>
        <dbReference type="Proteomes" id="UP001501638"/>
    </source>
</evidence>
<feature type="region of interest" description="Disordered" evidence="1">
    <location>
        <begin position="1"/>
        <end position="72"/>
    </location>
</feature>
<feature type="compositionally biased region" description="Basic and acidic residues" evidence="1">
    <location>
        <begin position="1"/>
        <end position="10"/>
    </location>
</feature>
<organism evidence="2 3">
    <name type="scientific">Streptomyces macrosporus</name>
    <dbReference type="NCBI Taxonomy" id="44032"/>
    <lineage>
        <taxon>Bacteria</taxon>
        <taxon>Bacillati</taxon>
        <taxon>Actinomycetota</taxon>
        <taxon>Actinomycetes</taxon>
        <taxon>Kitasatosporales</taxon>
        <taxon>Streptomycetaceae</taxon>
        <taxon>Streptomyces</taxon>
    </lineage>
</organism>
<gene>
    <name evidence="2" type="ORF">GCM10010405_33360</name>
</gene>
<keyword evidence="3" id="KW-1185">Reference proteome</keyword>
<comment type="caution">
    <text evidence="2">The sequence shown here is derived from an EMBL/GenBank/DDBJ whole genome shotgun (WGS) entry which is preliminary data.</text>
</comment>
<dbReference type="Proteomes" id="UP001501638">
    <property type="component" value="Unassembled WGS sequence"/>
</dbReference>
<dbReference type="EMBL" id="BAAASZ010000024">
    <property type="protein sequence ID" value="GAA2447238.1"/>
    <property type="molecule type" value="Genomic_DNA"/>
</dbReference>
<sequence length="105" mass="10706">MNSRAREGRKGCRGGGHPPGRRLRSLGSHGSPGEDAGPPAAWEAVRTHRNARGRTTAPDGLPGGRRPGRSCAAVSGRGYRVVSSAVVSSGVVSFEGAFPGEASSK</sequence>